<dbReference type="PANTHER" id="PTHR12561">
    <property type="entry name" value="LIPOATE-PROTEIN LIGASE"/>
    <property type="match status" value="1"/>
</dbReference>
<dbReference type="OrthoDB" id="201621at2759"/>
<evidence type="ECO:0000256" key="2">
    <source>
        <dbReference type="ARBA" id="ARBA00008242"/>
    </source>
</evidence>
<protein>
    <submittedName>
        <fullName evidence="4">Lipoyltransferase 1 mitochondrial</fullName>
    </submittedName>
</protein>
<comment type="caution">
    <text evidence="4">The sequence shown here is derived from an EMBL/GenBank/DDBJ whole genome shotgun (WGS) entry which is preliminary data.</text>
</comment>
<evidence type="ECO:0000313" key="4">
    <source>
        <dbReference type="EMBL" id="TPP60615.1"/>
    </source>
</evidence>
<dbReference type="PANTHER" id="PTHR12561:SF3">
    <property type="entry name" value="LIPOYLTRANSFERASE 1, MITOCHONDRIAL"/>
    <property type="match status" value="1"/>
</dbReference>
<keyword evidence="5" id="KW-1185">Reference proteome</keyword>
<proteinExistence type="inferred from homology"/>
<gene>
    <name evidence="4" type="ORF">FGIG_09104</name>
</gene>
<feature type="domain" description="BPL/LPL catalytic" evidence="3">
    <location>
        <begin position="62"/>
        <end position="255"/>
    </location>
</feature>
<dbReference type="InterPro" id="IPR045864">
    <property type="entry name" value="aa-tRNA-synth_II/BPL/LPL"/>
</dbReference>
<dbReference type="CDD" id="cd16443">
    <property type="entry name" value="LplA"/>
    <property type="match status" value="1"/>
</dbReference>
<comment type="similarity">
    <text evidence="2">Belongs to the LplA family.</text>
</comment>
<keyword evidence="4" id="KW-0808">Transferase</keyword>
<evidence type="ECO:0000256" key="1">
    <source>
        <dbReference type="ARBA" id="ARBA00005085"/>
    </source>
</evidence>
<dbReference type="UniPathway" id="UPA00537">
    <property type="reaction ID" value="UER00595"/>
</dbReference>
<name>A0A504YJJ3_FASGI</name>
<evidence type="ECO:0000259" key="3">
    <source>
        <dbReference type="PROSITE" id="PS51733"/>
    </source>
</evidence>
<dbReference type="AlphaFoldDB" id="A0A504YJJ3"/>
<dbReference type="InterPro" id="IPR004562">
    <property type="entry name" value="LipoylTrfase_LipoateP_Ligase"/>
</dbReference>
<dbReference type="GO" id="GO:0009249">
    <property type="term" value="P:protein lipoylation"/>
    <property type="evidence" value="ECO:0007669"/>
    <property type="project" value="InterPro"/>
</dbReference>
<dbReference type="GO" id="GO:0017118">
    <property type="term" value="F:lipoyltransferase activity"/>
    <property type="evidence" value="ECO:0007669"/>
    <property type="project" value="TreeGrafter"/>
</dbReference>
<dbReference type="SUPFAM" id="SSF55681">
    <property type="entry name" value="Class II aaRS and biotin synthetases"/>
    <property type="match status" value="1"/>
</dbReference>
<dbReference type="EMBL" id="SUNJ01009192">
    <property type="protein sequence ID" value="TPP60615.1"/>
    <property type="molecule type" value="Genomic_DNA"/>
</dbReference>
<comment type="pathway">
    <text evidence="1">Protein modification; protein lipoylation via exogenous pathway; protein N(6)-(lipoyl)lysine from lipoate: step 2/2.</text>
</comment>
<dbReference type="GO" id="GO:0005739">
    <property type="term" value="C:mitochondrion"/>
    <property type="evidence" value="ECO:0007669"/>
    <property type="project" value="TreeGrafter"/>
</dbReference>
<dbReference type="Pfam" id="PF21948">
    <property type="entry name" value="LplA-B_cat"/>
    <property type="match status" value="1"/>
</dbReference>
<reference evidence="4 5" key="1">
    <citation type="submission" date="2019-04" db="EMBL/GenBank/DDBJ databases">
        <title>Annotation for the trematode Fasciola gigantica.</title>
        <authorList>
            <person name="Choi Y.-J."/>
        </authorList>
    </citation>
    <scope>NUCLEOTIDE SEQUENCE [LARGE SCALE GENOMIC DNA]</scope>
    <source>
        <strain evidence="4">Uganda_cow_1</strain>
    </source>
</reference>
<dbReference type="InterPro" id="IPR004143">
    <property type="entry name" value="BPL_LPL_catalytic"/>
</dbReference>
<dbReference type="Gene3D" id="3.30.930.10">
    <property type="entry name" value="Bira Bifunctional Protein, Domain 2"/>
    <property type="match status" value="1"/>
</dbReference>
<sequence length="405" mass="46369">MLWPRSLDRYSFLTAGSLVFRIPVRLSSRIFVLNSGDIYRNLAFEACVFGDSDRFECHPAGKLPPTDIILWRSAPCVVIGRFQNAWNEIRTDLLRKHGWRLARRESGGGAVFHDQGNLNICFMQSRQVLDRRKCMEALQRPLQSLLTNRAVHVGDRFDLWISATVSGSEDHNQSLRKKISGSSSKFGSKVAYHHCTLLCEANLENLSDVLRPSFRTLQTKASTSVRSPVVNLCLPVDQVQQKLIDYLSEWIGQVDGSLKKPTILQVPEYGECEYVARERFERKVDELTAWTWVYGSSPAFELDVKKEATMESDDDQFIPSVRLHCDRGGRVNCLRVGDNESPKPELHRFVCDLSNTLTGLECRPFAWDMALDHFWSKYIFSNPETGWEVDKTRLIETLKILSTRF</sequence>
<evidence type="ECO:0000313" key="5">
    <source>
        <dbReference type="Proteomes" id="UP000316759"/>
    </source>
</evidence>
<organism evidence="4 5">
    <name type="scientific">Fasciola gigantica</name>
    <name type="common">Giant liver fluke</name>
    <dbReference type="NCBI Taxonomy" id="46835"/>
    <lineage>
        <taxon>Eukaryota</taxon>
        <taxon>Metazoa</taxon>
        <taxon>Spiralia</taxon>
        <taxon>Lophotrochozoa</taxon>
        <taxon>Platyhelminthes</taxon>
        <taxon>Trematoda</taxon>
        <taxon>Digenea</taxon>
        <taxon>Plagiorchiida</taxon>
        <taxon>Echinostomata</taxon>
        <taxon>Echinostomatoidea</taxon>
        <taxon>Fasciolidae</taxon>
        <taxon>Fasciola</taxon>
    </lineage>
</organism>
<accession>A0A504YJJ3</accession>
<dbReference type="PROSITE" id="PS51733">
    <property type="entry name" value="BPL_LPL_CATALYTIC"/>
    <property type="match status" value="1"/>
</dbReference>
<dbReference type="STRING" id="46835.A0A504YJJ3"/>
<dbReference type="Proteomes" id="UP000316759">
    <property type="component" value="Unassembled WGS sequence"/>
</dbReference>